<dbReference type="InterPro" id="IPR003714">
    <property type="entry name" value="PhoH"/>
</dbReference>
<keyword evidence="4" id="KW-0547">Nucleotide-binding</keyword>
<evidence type="ECO:0000256" key="1">
    <source>
        <dbReference type="ARBA" id="ARBA00004496"/>
    </source>
</evidence>
<gene>
    <name evidence="8" type="ORF">DRP44_01770</name>
</gene>
<accession>A0A660SA55</accession>
<keyword evidence="5" id="KW-0067">ATP-binding</keyword>
<proteinExistence type="inferred from homology"/>
<dbReference type="PANTHER" id="PTHR30473">
    <property type="entry name" value="PROTEIN PHOH"/>
    <property type="match status" value="1"/>
</dbReference>
<comment type="caution">
    <text evidence="8">The sequence shown here is derived from an EMBL/GenBank/DDBJ whole genome shotgun (WGS) entry which is preliminary data.</text>
</comment>
<organism evidence="8 9">
    <name type="scientific">candidate division TA06 bacterium</name>
    <dbReference type="NCBI Taxonomy" id="2250710"/>
    <lineage>
        <taxon>Bacteria</taxon>
        <taxon>Bacteria division TA06</taxon>
    </lineage>
</organism>
<dbReference type="Gene3D" id="3.40.50.300">
    <property type="entry name" value="P-loop containing nucleotide triphosphate hydrolases"/>
    <property type="match status" value="1"/>
</dbReference>
<dbReference type="GO" id="GO:0005829">
    <property type="term" value="C:cytosol"/>
    <property type="evidence" value="ECO:0007669"/>
    <property type="project" value="TreeGrafter"/>
</dbReference>
<dbReference type="SUPFAM" id="SSF52540">
    <property type="entry name" value="P-loop containing nucleoside triphosphate hydrolases"/>
    <property type="match status" value="1"/>
</dbReference>
<evidence type="ECO:0000256" key="4">
    <source>
        <dbReference type="ARBA" id="ARBA00022741"/>
    </source>
</evidence>
<evidence type="ECO:0000313" key="9">
    <source>
        <dbReference type="Proteomes" id="UP000282321"/>
    </source>
</evidence>
<evidence type="ECO:0000256" key="2">
    <source>
        <dbReference type="ARBA" id="ARBA00010393"/>
    </source>
</evidence>
<evidence type="ECO:0000256" key="5">
    <source>
        <dbReference type="ARBA" id="ARBA00022840"/>
    </source>
</evidence>
<comment type="similarity">
    <text evidence="2">Belongs to the PhoH family.</text>
</comment>
<evidence type="ECO:0000256" key="6">
    <source>
        <dbReference type="ARBA" id="ARBA00039970"/>
    </source>
</evidence>
<dbReference type="PANTHER" id="PTHR30473:SF1">
    <property type="entry name" value="PHOH-LIKE PROTEIN"/>
    <property type="match status" value="1"/>
</dbReference>
<sequence length="319" mass="36298">MELKIDLNRINKLALLGAGDKNIRYIKKYIPVQIFFRDDTMSISGNETDVINAKSVIDGFIRKVRKGEYLSDEDLKYIVQSVLNDYIEDYSSFSIDTYKKKIKPRSKNQAKYIKAIRNNKIVISIGPAGTGKTYLAVAEAVSSLKQHRISKIILVRPAVEAGESLGYLPGNYEEKILPYLRPLYDAIYDMVPAEKVSTLIDRQIIEISPLAYMRGRTMSDAFVILDEAQNTTQTQMKMFLTRMGMNANLVITGDITQVDLPRTIHSGLIESQDVLTGIPGIQFVYFNEKDVVRHPIVRDIILAYKNYNIKKDDLNEDKE</sequence>
<name>A0A660SA55_UNCT6</name>
<dbReference type="InterPro" id="IPR051451">
    <property type="entry name" value="PhoH2-like"/>
</dbReference>
<dbReference type="InterPro" id="IPR027417">
    <property type="entry name" value="P-loop_NTPase"/>
</dbReference>
<dbReference type="Proteomes" id="UP000282321">
    <property type="component" value="Unassembled WGS sequence"/>
</dbReference>
<keyword evidence="3" id="KW-0963">Cytoplasm</keyword>
<dbReference type="AlphaFoldDB" id="A0A660SA55"/>
<dbReference type="Pfam" id="PF02562">
    <property type="entry name" value="PhoH"/>
    <property type="match status" value="1"/>
</dbReference>
<dbReference type="GO" id="GO:0005524">
    <property type="term" value="F:ATP binding"/>
    <property type="evidence" value="ECO:0007669"/>
    <property type="project" value="UniProtKB-KW"/>
</dbReference>
<dbReference type="FunFam" id="3.40.50.300:FF:000013">
    <property type="entry name" value="PhoH family ATPase"/>
    <property type="match status" value="1"/>
</dbReference>
<evidence type="ECO:0000313" key="8">
    <source>
        <dbReference type="EMBL" id="RKX67684.1"/>
    </source>
</evidence>
<dbReference type="EMBL" id="QNBC01000013">
    <property type="protein sequence ID" value="RKX67684.1"/>
    <property type="molecule type" value="Genomic_DNA"/>
</dbReference>
<feature type="domain" description="PhoH-like protein" evidence="7">
    <location>
        <begin position="101"/>
        <end position="305"/>
    </location>
</feature>
<comment type="subcellular location">
    <subcellularLocation>
        <location evidence="1">Cytoplasm</location>
    </subcellularLocation>
</comment>
<reference evidence="8 9" key="1">
    <citation type="submission" date="2018-06" db="EMBL/GenBank/DDBJ databases">
        <title>Extensive metabolic versatility and redundancy in microbially diverse, dynamic hydrothermal sediments.</title>
        <authorList>
            <person name="Dombrowski N."/>
            <person name="Teske A."/>
            <person name="Baker B.J."/>
        </authorList>
    </citation>
    <scope>NUCLEOTIDE SEQUENCE [LARGE SCALE GENOMIC DNA]</scope>
    <source>
        <strain evidence="8">B35_G9</strain>
    </source>
</reference>
<evidence type="ECO:0000259" key="7">
    <source>
        <dbReference type="Pfam" id="PF02562"/>
    </source>
</evidence>
<evidence type="ECO:0000256" key="3">
    <source>
        <dbReference type="ARBA" id="ARBA00022490"/>
    </source>
</evidence>
<protein>
    <recommendedName>
        <fullName evidence="6">PhoH-like protein</fullName>
    </recommendedName>
</protein>